<dbReference type="AlphaFoldDB" id="A0A1R3KWW4"/>
<name>A0A1R3KWW4_COCAP</name>
<dbReference type="EMBL" id="AWWV01001111">
    <property type="protein sequence ID" value="OMP11604.1"/>
    <property type="molecule type" value="Genomic_DNA"/>
</dbReference>
<comment type="caution">
    <text evidence="1">The sequence shown here is derived from an EMBL/GenBank/DDBJ whole genome shotgun (WGS) entry which is preliminary data.</text>
</comment>
<accession>A0A1R3KWW4</accession>
<gene>
    <name evidence="1" type="ORF">CCACVL1_00408</name>
</gene>
<dbReference type="Gramene" id="OMP11604">
    <property type="protein sequence ID" value="OMP11604"/>
    <property type="gene ID" value="CCACVL1_00408"/>
</dbReference>
<dbReference type="Proteomes" id="UP000188268">
    <property type="component" value="Unassembled WGS sequence"/>
</dbReference>
<reference evidence="1 2" key="1">
    <citation type="submission" date="2013-09" db="EMBL/GenBank/DDBJ databases">
        <title>Corchorus capsularis genome sequencing.</title>
        <authorList>
            <person name="Alam M."/>
            <person name="Haque M.S."/>
            <person name="Islam M.S."/>
            <person name="Emdad E.M."/>
            <person name="Islam M.M."/>
            <person name="Ahmed B."/>
            <person name="Halim A."/>
            <person name="Hossen Q.M.M."/>
            <person name="Hossain M.Z."/>
            <person name="Ahmed R."/>
            <person name="Khan M.M."/>
            <person name="Islam R."/>
            <person name="Rashid M.M."/>
            <person name="Khan S.A."/>
            <person name="Rahman M.S."/>
            <person name="Alam M."/>
        </authorList>
    </citation>
    <scope>NUCLEOTIDE SEQUENCE [LARGE SCALE GENOMIC DNA]</scope>
    <source>
        <strain evidence="2">cv. CVL-1</strain>
        <tissue evidence="1">Whole seedling</tissue>
    </source>
</reference>
<protein>
    <submittedName>
        <fullName evidence="1">Uncharacterized protein</fullName>
    </submittedName>
</protein>
<keyword evidence="2" id="KW-1185">Reference proteome</keyword>
<sequence>MSMLVIRNSNPIVKIMGRQSR</sequence>
<evidence type="ECO:0000313" key="2">
    <source>
        <dbReference type="Proteomes" id="UP000188268"/>
    </source>
</evidence>
<evidence type="ECO:0000313" key="1">
    <source>
        <dbReference type="EMBL" id="OMP11604.1"/>
    </source>
</evidence>
<proteinExistence type="predicted"/>
<organism evidence="1 2">
    <name type="scientific">Corchorus capsularis</name>
    <name type="common">Jute</name>
    <dbReference type="NCBI Taxonomy" id="210143"/>
    <lineage>
        <taxon>Eukaryota</taxon>
        <taxon>Viridiplantae</taxon>
        <taxon>Streptophyta</taxon>
        <taxon>Embryophyta</taxon>
        <taxon>Tracheophyta</taxon>
        <taxon>Spermatophyta</taxon>
        <taxon>Magnoliopsida</taxon>
        <taxon>eudicotyledons</taxon>
        <taxon>Gunneridae</taxon>
        <taxon>Pentapetalae</taxon>
        <taxon>rosids</taxon>
        <taxon>malvids</taxon>
        <taxon>Malvales</taxon>
        <taxon>Malvaceae</taxon>
        <taxon>Grewioideae</taxon>
        <taxon>Apeibeae</taxon>
        <taxon>Corchorus</taxon>
    </lineage>
</organism>